<evidence type="ECO:0000259" key="5">
    <source>
        <dbReference type="Pfam" id="PF00700"/>
    </source>
</evidence>
<gene>
    <name evidence="6" type="primary">flgL</name>
    <name evidence="6" type="ORF">NBH00_00150</name>
</gene>
<comment type="similarity">
    <text evidence="2">Belongs to the bacterial flagellin family.</text>
</comment>
<feature type="domain" description="Flagellin C-terminal" evidence="5">
    <location>
        <begin position="213"/>
        <end position="296"/>
    </location>
</feature>
<keyword evidence="6" id="KW-0969">Cilium</keyword>
<dbReference type="Pfam" id="PF00700">
    <property type="entry name" value="Flagellin_C"/>
    <property type="match status" value="1"/>
</dbReference>
<dbReference type="RefSeq" id="WP_254571336.1">
    <property type="nucleotide sequence ID" value="NZ_CP098502.1"/>
</dbReference>
<dbReference type="Proteomes" id="UP001056035">
    <property type="component" value="Chromosome"/>
</dbReference>
<keyword evidence="6" id="KW-0966">Cell projection</keyword>
<dbReference type="PANTHER" id="PTHR42792:SF1">
    <property type="entry name" value="FLAGELLAR HOOK-ASSOCIATED PROTEIN 3"/>
    <property type="match status" value="1"/>
</dbReference>
<evidence type="ECO:0000256" key="1">
    <source>
        <dbReference type="ARBA" id="ARBA00004365"/>
    </source>
</evidence>
<keyword evidence="3" id="KW-0975">Bacterial flagellum</keyword>
<keyword evidence="7" id="KW-1185">Reference proteome</keyword>
<dbReference type="SUPFAM" id="SSF64518">
    <property type="entry name" value="Phase 1 flagellin"/>
    <property type="match status" value="1"/>
</dbReference>
<sequence>MRITTQAMTSRILADLQASQTRLATLQSQVSTGRRISQASDDPLGTADALRQRADMAGIARDQQSVSDAGNWVSATDSALSQVTDVMHRVKELTVQGANGATTTAGRAAIAAEIGQLIESVKSSANAKVGDSYIFGGTATTAPPYTAGASDAYAGDNGTIARSIGPGVSVPVNTTGAQVFGSGGGDGKLLDTLRNIQAHLSANNVNALGTTDLQALDANLDAVTSVQAGVGATQNRLDAAASRLTDAATTVAKANDSTESADLAASLMHLSAQSTAYQAALKSASSIMQPSLLDFLH</sequence>
<evidence type="ECO:0000256" key="3">
    <source>
        <dbReference type="ARBA" id="ARBA00023143"/>
    </source>
</evidence>
<protein>
    <submittedName>
        <fullName evidence="6">Flagellar hook-associated protein FlgL</fullName>
    </submittedName>
</protein>
<feature type="domain" description="Flagellin N-terminal" evidence="4">
    <location>
        <begin position="3"/>
        <end position="139"/>
    </location>
</feature>
<evidence type="ECO:0000313" key="6">
    <source>
        <dbReference type="EMBL" id="UTI64636.1"/>
    </source>
</evidence>
<dbReference type="PANTHER" id="PTHR42792">
    <property type="entry name" value="FLAGELLIN"/>
    <property type="match status" value="1"/>
</dbReference>
<dbReference type="NCBIfam" id="TIGR02550">
    <property type="entry name" value="flagell_flgL"/>
    <property type="match status" value="1"/>
</dbReference>
<name>A0ABY5DUD9_9ACTN</name>
<dbReference type="EMBL" id="CP098502">
    <property type="protein sequence ID" value="UTI64636.1"/>
    <property type="molecule type" value="Genomic_DNA"/>
</dbReference>
<proteinExistence type="inferred from homology"/>
<dbReference type="InterPro" id="IPR013384">
    <property type="entry name" value="Flagell_FlgL"/>
</dbReference>
<evidence type="ECO:0000256" key="2">
    <source>
        <dbReference type="ARBA" id="ARBA00005709"/>
    </source>
</evidence>
<keyword evidence="6" id="KW-0282">Flagellum</keyword>
<evidence type="ECO:0000313" key="7">
    <source>
        <dbReference type="Proteomes" id="UP001056035"/>
    </source>
</evidence>
<reference evidence="6 7" key="1">
    <citation type="submission" date="2022-06" db="EMBL/GenBank/DDBJ databases">
        <title>Paraconexibacter antarcticus.</title>
        <authorList>
            <person name="Kim C.S."/>
        </authorList>
    </citation>
    <scope>NUCLEOTIDE SEQUENCE [LARGE SCALE GENOMIC DNA]</scope>
    <source>
        <strain evidence="6 7">02-257</strain>
    </source>
</reference>
<dbReference type="InterPro" id="IPR001029">
    <property type="entry name" value="Flagellin_N"/>
</dbReference>
<dbReference type="Gene3D" id="1.20.1330.10">
    <property type="entry name" value="f41 fragment of flagellin, N-terminal domain"/>
    <property type="match status" value="1"/>
</dbReference>
<organism evidence="6 7">
    <name type="scientific">Paraconexibacter antarcticus</name>
    <dbReference type="NCBI Taxonomy" id="2949664"/>
    <lineage>
        <taxon>Bacteria</taxon>
        <taxon>Bacillati</taxon>
        <taxon>Actinomycetota</taxon>
        <taxon>Thermoleophilia</taxon>
        <taxon>Solirubrobacterales</taxon>
        <taxon>Paraconexibacteraceae</taxon>
        <taxon>Paraconexibacter</taxon>
    </lineage>
</organism>
<comment type="subcellular location">
    <subcellularLocation>
        <location evidence="1">Bacterial flagellum</location>
    </subcellularLocation>
</comment>
<dbReference type="InterPro" id="IPR001492">
    <property type="entry name" value="Flagellin"/>
</dbReference>
<accession>A0ABY5DUD9</accession>
<dbReference type="Pfam" id="PF00669">
    <property type="entry name" value="Flagellin_N"/>
    <property type="match status" value="1"/>
</dbReference>
<dbReference type="PRINTS" id="PR00207">
    <property type="entry name" value="FLAGELLIN"/>
</dbReference>
<dbReference type="InterPro" id="IPR046358">
    <property type="entry name" value="Flagellin_C"/>
</dbReference>
<evidence type="ECO:0000259" key="4">
    <source>
        <dbReference type="Pfam" id="PF00669"/>
    </source>
</evidence>